<proteinExistence type="predicted"/>
<dbReference type="PANTHER" id="PTHR42085:SF1">
    <property type="entry name" value="F-BOX DOMAIN-CONTAINING PROTEIN"/>
    <property type="match status" value="1"/>
</dbReference>
<gene>
    <name evidence="2" type="ORF">TI39_contig305g00036</name>
</gene>
<evidence type="ECO:0000313" key="3">
    <source>
        <dbReference type="Proteomes" id="UP000033647"/>
    </source>
</evidence>
<dbReference type="Proteomes" id="UP000033647">
    <property type="component" value="Unassembled WGS sequence"/>
</dbReference>
<reference evidence="2 3" key="1">
    <citation type="submission" date="2015-03" db="EMBL/GenBank/DDBJ databases">
        <title>RNA-seq based gene annotation and comparative genomics of four Zymoseptoria species reveal species-specific pathogenicity related genes and transposable element activity.</title>
        <authorList>
            <person name="Grandaubert J."/>
            <person name="Bhattacharyya A."/>
            <person name="Stukenbrock E.H."/>
        </authorList>
    </citation>
    <scope>NUCLEOTIDE SEQUENCE [LARGE SCALE GENOMIC DNA]</scope>
    <source>
        <strain evidence="2 3">Zb18110</strain>
    </source>
</reference>
<dbReference type="PANTHER" id="PTHR42085">
    <property type="entry name" value="F-BOX DOMAIN-CONTAINING PROTEIN"/>
    <property type="match status" value="1"/>
</dbReference>
<dbReference type="AlphaFoldDB" id="A0A0F4GVF5"/>
<name>A0A0F4GVF5_9PEZI</name>
<evidence type="ECO:0000256" key="1">
    <source>
        <dbReference type="SAM" id="MobiDB-lite"/>
    </source>
</evidence>
<dbReference type="InterPro" id="IPR038883">
    <property type="entry name" value="AN11006-like"/>
</dbReference>
<comment type="caution">
    <text evidence="2">The sequence shown here is derived from an EMBL/GenBank/DDBJ whole genome shotgun (WGS) entry which is preliminary data.</text>
</comment>
<organism evidence="2 3">
    <name type="scientific">Zymoseptoria brevis</name>
    <dbReference type="NCBI Taxonomy" id="1047168"/>
    <lineage>
        <taxon>Eukaryota</taxon>
        <taxon>Fungi</taxon>
        <taxon>Dikarya</taxon>
        <taxon>Ascomycota</taxon>
        <taxon>Pezizomycotina</taxon>
        <taxon>Dothideomycetes</taxon>
        <taxon>Dothideomycetidae</taxon>
        <taxon>Mycosphaerellales</taxon>
        <taxon>Mycosphaerellaceae</taxon>
        <taxon>Zymoseptoria</taxon>
    </lineage>
</organism>
<dbReference type="EMBL" id="LAFY01000297">
    <property type="protein sequence ID" value="KJY01018.1"/>
    <property type="molecule type" value="Genomic_DNA"/>
</dbReference>
<feature type="region of interest" description="Disordered" evidence="1">
    <location>
        <begin position="1"/>
        <end position="24"/>
    </location>
</feature>
<dbReference type="OrthoDB" id="62952at2759"/>
<protein>
    <submittedName>
        <fullName evidence="2">Uncharacterized protein</fullName>
    </submittedName>
</protein>
<accession>A0A0F4GVF5</accession>
<evidence type="ECO:0000313" key="2">
    <source>
        <dbReference type="EMBL" id="KJY01018.1"/>
    </source>
</evidence>
<sequence length="359" mass="40054">MLQPHSLIHNLRRTSSKMDDENPYQVKRPIPIESSIPLDSVQQLIHEAKNPLRASRHAPVPPPTALAKKSKMLKDLRRATVWKHGTRDSQAEQMDVWFPSIQHARKDMSAYEDVSEKVIKIKKEPIDEDESGLSSSTSDIGILAKLPGELRNRIYRYAVVQSEPGPVKVTMPPLACALGACLHARTGYNVPALAQTCAQLRSEVLPIFLTENEGFEFDAGTVQQSCVGNWLRSLGPYADFASGITLTVERAICRGEEFVRWTNYAFDVYVPGMEFHGGVPDRFAILQKPETVGRVCQCALETVVKGLNRKSATTPTGVLLEELVDSEELADLVWQLKKTKAHVSHLKRCKSCSGLMFHR</sequence>
<keyword evidence="3" id="KW-1185">Reference proteome</keyword>